<feature type="transmembrane region" description="Helical" evidence="1">
    <location>
        <begin position="392"/>
        <end position="410"/>
    </location>
</feature>
<dbReference type="InterPro" id="IPR025291">
    <property type="entry name" value="DUF4153"/>
</dbReference>
<keyword evidence="1" id="KW-1133">Transmembrane helix</keyword>
<feature type="transmembrane region" description="Helical" evidence="1">
    <location>
        <begin position="365"/>
        <end position="385"/>
    </location>
</feature>
<protein>
    <submittedName>
        <fullName evidence="2">Uncharacterized protein DUF4173</fullName>
    </submittedName>
</protein>
<evidence type="ECO:0000313" key="2">
    <source>
        <dbReference type="EMBL" id="TCO76908.1"/>
    </source>
</evidence>
<dbReference type="EMBL" id="SLWV01000007">
    <property type="protein sequence ID" value="TCO76908.1"/>
    <property type="molecule type" value="Genomic_DNA"/>
</dbReference>
<feature type="transmembrane region" description="Helical" evidence="1">
    <location>
        <begin position="297"/>
        <end position="315"/>
    </location>
</feature>
<keyword evidence="1" id="KW-0812">Transmembrane</keyword>
<organism evidence="2 3">
    <name type="scientific">Marinisporobacter balticus</name>
    <dbReference type="NCBI Taxonomy" id="2018667"/>
    <lineage>
        <taxon>Bacteria</taxon>
        <taxon>Bacillati</taxon>
        <taxon>Bacillota</taxon>
        <taxon>Clostridia</taxon>
        <taxon>Peptostreptococcales</taxon>
        <taxon>Thermotaleaceae</taxon>
        <taxon>Marinisporobacter</taxon>
    </lineage>
</organism>
<feature type="transmembrane region" description="Helical" evidence="1">
    <location>
        <begin position="207"/>
        <end position="231"/>
    </location>
</feature>
<evidence type="ECO:0000313" key="3">
    <source>
        <dbReference type="Proteomes" id="UP000294919"/>
    </source>
</evidence>
<feature type="transmembrane region" description="Helical" evidence="1">
    <location>
        <begin position="94"/>
        <end position="112"/>
    </location>
</feature>
<feature type="transmembrane region" description="Helical" evidence="1">
    <location>
        <begin position="72"/>
        <end position="88"/>
    </location>
</feature>
<comment type="caution">
    <text evidence="2">The sequence shown here is derived from an EMBL/GenBank/DDBJ whole genome shotgun (WGS) entry which is preliminary data.</text>
</comment>
<feature type="transmembrane region" description="Helical" evidence="1">
    <location>
        <begin position="21"/>
        <end position="37"/>
    </location>
</feature>
<keyword evidence="3" id="KW-1185">Reference proteome</keyword>
<feature type="transmembrane region" description="Helical" evidence="1">
    <location>
        <begin position="252"/>
        <end position="277"/>
    </location>
</feature>
<dbReference type="OrthoDB" id="9767931at2"/>
<feature type="transmembrane region" description="Helical" evidence="1">
    <location>
        <begin position="43"/>
        <end position="60"/>
    </location>
</feature>
<gene>
    <name evidence="2" type="ORF">EV214_10765</name>
</gene>
<name>A0A4R2L2W8_9FIRM</name>
<reference evidence="2 3" key="1">
    <citation type="submission" date="2019-03" db="EMBL/GenBank/DDBJ databases">
        <title>Genomic Encyclopedia of Type Strains, Phase IV (KMG-IV): sequencing the most valuable type-strain genomes for metagenomic binning, comparative biology and taxonomic classification.</title>
        <authorList>
            <person name="Goeker M."/>
        </authorList>
    </citation>
    <scope>NUCLEOTIDE SEQUENCE [LARGE SCALE GENOMIC DNA]</scope>
    <source>
        <strain evidence="2 3">DSM 102940</strain>
    </source>
</reference>
<dbReference type="AlphaFoldDB" id="A0A4R2L2W8"/>
<sequence length="494" mass="57662">MEKSERMLIDENKPIAEKLKAIGAAFIIGLLVNYFFTEDDIGVSAVIYHGVVILGAIWILHRKIDLNKSISYIFLVPIVLLSSTYAIYNNEVLRTINSMLIPLLIVSYILIIRYEEIKEIKLDLLARIVERILPESFATIPKLFDFTKEIIRSRKKSKMNGTQKNILRGLLLSLPLLLVIIGLLASADRVFQYYVEDLGNLFGKLDLFNFLGDCIIVIPITLYMFGFLWSFQYENKVDREAINIKRIEWEPITLITIIFTINIVYLLFTVIQFSYLYAEGAQLPMGFSHAVYARKGFFELVFVTIINFIILSTSMKFCKRDNLKVNKIANVSYSLLIGFTFNMLFSANYKMNMYEKMFGYTRLRLFVQVFMLLLAILLIIVLVGIWMKKVPVLKLIIIATMVVYIGLNFMNVDKIIAKNNIERYKMDQKIDMDYLESLSFDAFDEVAKLVDSKETKIQIKTIQYMKRKIKSIKDSYDHWYEYNYYKGNILKRYQ</sequence>
<feature type="transmembrane region" description="Helical" evidence="1">
    <location>
        <begin position="327"/>
        <end position="345"/>
    </location>
</feature>
<keyword evidence="1" id="KW-0472">Membrane</keyword>
<dbReference type="RefSeq" id="WP_132244205.1">
    <property type="nucleotide sequence ID" value="NZ_SLWV01000007.1"/>
</dbReference>
<evidence type="ECO:0000256" key="1">
    <source>
        <dbReference type="SAM" id="Phobius"/>
    </source>
</evidence>
<dbReference type="Proteomes" id="UP000294919">
    <property type="component" value="Unassembled WGS sequence"/>
</dbReference>
<dbReference type="Pfam" id="PF13687">
    <property type="entry name" value="DUF4153"/>
    <property type="match status" value="1"/>
</dbReference>
<proteinExistence type="predicted"/>
<accession>A0A4R2L2W8</accession>
<feature type="transmembrane region" description="Helical" evidence="1">
    <location>
        <begin position="166"/>
        <end position="187"/>
    </location>
</feature>